<dbReference type="InterPro" id="IPR039247">
    <property type="entry name" value="KhpB"/>
</dbReference>
<dbReference type="CDD" id="cd02644">
    <property type="entry name" value="R3H_jag"/>
    <property type="match status" value="1"/>
</dbReference>
<keyword evidence="1 6" id="KW-0963">Cytoplasm</keyword>
<dbReference type="HAMAP" id="MF_00867">
    <property type="entry name" value="KhpB"/>
    <property type="match status" value="1"/>
</dbReference>
<name>A0A9W6CDV1_9FIRM</name>
<comment type="domain">
    <text evidence="6">Has an N-terminal Jag-N domain and 2 RNA-binding domains (KH and R3H).</text>
</comment>
<dbReference type="GO" id="GO:0003723">
    <property type="term" value="F:RNA binding"/>
    <property type="evidence" value="ECO:0007669"/>
    <property type="project" value="UniProtKB-UniRule"/>
</dbReference>
<evidence type="ECO:0000256" key="4">
    <source>
        <dbReference type="ARBA" id="ARBA00023186"/>
    </source>
</evidence>
<keyword evidence="4 6" id="KW-0143">Chaperone</keyword>
<evidence type="ECO:0000256" key="2">
    <source>
        <dbReference type="ARBA" id="ARBA00022884"/>
    </source>
</evidence>
<dbReference type="RefSeq" id="WP_087166907.1">
    <property type="nucleotide sequence ID" value="NZ_BSBO01000018.1"/>
</dbReference>
<reference evidence="9" key="2">
    <citation type="submission" date="2022-11" db="EMBL/GenBank/DDBJ databases">
        <title>Draft genome sequence of Sellimonas catena strain 18CBH55.</title>
        <authorList>
            <person name="Hisatomi A."/>
            <person name="Ohkuma M."/>
            <person name="Sakamoto M."/>
        </authorList>
    </citation>
    <scope>NUCLEOTIDE SEQUENCE</scope>
    <source>
        <strain evidence="9">18CBH55</strain>
    </source>
</reference>
<evidence type="ECO:0000256" key="5">
    <source>
        <dbReference type="ARBA" id="ARBA00023316"/>
    </source>
</evidence>
<comment type="function">
    <text evidence="6">A probable RNA chaperone. Forms a complex with KhpA which binds to cellular RNA and controls its expression. Plays a role in peptidoglycan (PG) homeostasis and cell length regulation.</text>
</comment>
<keyword evidence="5 6" id="KW-0961">Cell wall biogenesis/degradation</keyword>
<keyword evidence="3 6" id="KW-0133">Cell shape</keyword>
<dbReference type="Pfam" id="PF01424">
    <property type="entry name" value="R3H"/>
    <property type="match status" value="1"/>
</dbReference>
<comment type="similarity">
    <text evidence="6">Belongs to the KhpB RNA-binding protein family.</text>
</comment>
<proteinExistence type="inferred from homology"/>
<comment type="subcellular location">
    <subcellularLocation>
        <location evidence="6">Cytoplasm</location>
    </subcellularLocation>
</comment>
<dbReference type="CDD" id="cd02414">
    <property type="entry name" value="KH-II_Jag"/>
    <property type="match status" value="1"/>
</dbReference>
<evidence type="ECO:0000256" key="6">
    <source>
        <dbReference type="HAMAP-Rule" id="MF_00867"/>
    </source>
</evidence>
<dbReference type="InterPro" id="IPR038008">
    <property type="entry name" value="Jag_KH"/>
</dbReference>
<feature type="domain" description="R3H" evidence="8">
    <location>
        <begin position="220"/>
        <end position="286"/>
    </location>
</feature>
<dbReference type="Proteomes" id="UP001145094">
    <property type="component" value="Unassembled WGS sequence"/>
</dbReference>
<reference evidence="9" key="1">
    <citation type="submission" date="2022-11" db="EMBL/GenBank/DDBJ databases">
        <title>Draft genome sequence of Sellimonas catena strain 18CBH55.</title>
        <authorList>
            <person name="Atsushi H."/>
            <person name="Moriya O."/>
            <person name="Mitsuo S."/>
        </authorList>
    </citation>
    <scope>NUCLEOTIDE SEQUENCE</scope>
    <source>
        <strain evidence="9">18CBH55</strain>
    </source>
</reference>
<organism evidence="9 10">
    <name type="scientific">Sellimonas catena</name>
    <dbReference type="NCBI Taxonomy" id="2994035"/>
    <lineage>
        <taxon>Bacteria</taxon>
        <taxon>Bacillati</taxon>
        <taxon>Bacillota</taxon>
        <taxon>Clostridia</taxon>
        <taxon>Lachnospirales</taxon>
        <taxon>Lachnospiraceae</taxon>
        <taxon>Sellimonas</taxon>
    </lineage>
</organism>
<dbReference type="Gene3D" id="3.30.30.80">
    <property type="entry name" value="probable RNA-binding protein from clostridium symbiosum atcc 14940"/>
    <property type="match status" value="1"/>
</dbReference>
<dbReference type="InterPro" id="IPR001374">
    <property type="entry name" value="R3H_dom"/>
</dbReference>
<evidence type="ECO:0000256" key="3">
    <source>
        <dbReference type="ARBA" id="ARBA00022960"/>
    </source>
</evidence>
<dbReference type="SUPFAM" id="SSF82708">
    <property type="entry name" value="R3H domain"/>
    <property type="match status" value="1"/>
</dbReference>
<dbReference type="GO" id="GO:0005737">
    <property type="term" value="C:cytoplasm"/>
    <property type="evidence" value="ECO:0007669"/>
    <property type="project" value="UniProtKB-SubCell"/>
</dbReference>
<dbReference type="EMBL" id="BSCH01000014">
    <property type="protein sequence ID" value="GLG90804.1"/>
    <property type="molecule type" value="Genomic_DNA"/>
</dbReference>
<comment type="caution">
    <text evidence="6">Lacks conserved residue(s) required for the propagation of feature annotation.</text>
</comment>
<dbReference type="AlphaFoldDB" id="A0A9W6CDV1"/>
<dbReference type="NCBIfam" id="NF041568">
    <property type="entry name" value="Jag_EloR"/>
    <property type="match status" value="1"/>
</dbReference>
<comment type="subunit">
    <text evidence="6">Forms a complex with KhpA.</text>
</comment>
<dbReference type="Gene3D" id="3.30.1370.50">
    <property type="entry name" value="R3H-like domain"/>
    <property type="match status" value="1"/>
</dbReference>
<dbReference type="GO" id="GO:0008360">
    <property type="term" value="P:regulation of cell shape"/>
    <property type="evidence" value="ECO:0007669"/>
    <property type="project" value="UniProtKB-KW"/>
</dbReference>
<dbReference type="InterPro" id="IPR038247">
    <property type="entry name" value="Jag_N_dom_sf"/>
</dbReference>
<dbReference type="InterPro" id="IPR034079">
    <property type="entry name" value="R3H_KhpB"/>
</dbReference>
<keyword evidence="2 6" id="KW-0694">RNA-binding</keyword>
<dbReference type="SMART" id="SM01245">
    <property type="entry name" value="Jag_N"/>
    <property type="match status" value="1"/>
</dbReference>
<feature type="compositionally biased region" description="Basic residues" evidence="7">
    <location>
        <begin position="97"/>
        <end position="107"/>
    </location>
</feature>
<dbReference type="Gene3D" id="3.30.300.20">
    <property type="match status" value="1"/>
</dbReference>
<feature type="region of interest" description="Disordered" evidence="7">
    <location>
        <begin position="90"/>
        <end position="116"/>
    </location>
</feature>
<dbReference type="GO" id="GO:0071555">
    <property type="term" value="P:cell wall organization"/>
    <property type="evidence" value="ECO:0007669"/>
    <property type="project" value="UniProtKB-KW"/>
</dbReference>
<comment type="caution">
    <text evidence="9">The sequence shown here is derived from an EMBL/GenBank/DDBJ whole genome shotgun (WGS) entry which is preliminary data.</text>
</comment>
<evidence type="ECO:0000313" key="10">
    <source>
        <dbReference type="Proteomes" id="UP001145094"/>
    </source>
</evidence>
<reference evidence="9" key="3">
    <citation type="journal article" date="2023" name="Int. J. Syst. Evol. Microbiol.">
        <title>Sellimonas catena sp. nov., isolated from human faeces.</title>
        <authorList>
            <person name="Hisatomi A."/>
            <person name="Ohkuma M."/>
            <person name="Sakamoto M."/>
        </authorList>
    </citation>
    <scope>NUCLEOTIDE SEQUENCE</scope>
    <source>
        <strain evidence="9">18CBH55</strain>
    </source>
</reference>
<protein>
    <recommendedName>
        <fullName evidence="6">RNA-binding protein KhpB</fullName>
    </recommendedName>
    <alternativeName>
        <fullName evidence="6">RNA-binding protein EloR</fullName>
    </alternativeName>
</protein>
<dbReference type="InterPro" id="IPR015946">
    <property type="entry name" value="KH_dom-like_a/b"/>
</dbReference>
<dbReference type="InterPro" id="IPR036867">
    <property type="entry name" value="R3H_dom_sf"/>
</dbReference>
<dbReference type="SMART" id="SM00393">
    <property type="entry name" value="R3H"/>
    <property type="match status" value="1"/>
</dbReference>
<accession>A0A9W6CDV1</accession>
<dbReference type="Pfam" id="PF13083">
    <property type="entry name" value="KH_KhpA-B"/>
    <property type="match status" value="1"/>
</dbReference>
<gene>
    <name evidence="6" type="primary">khpB</name>
    <name evidence="6" type="synonym">eloR</name>
    <name evidence="9" type="ORF">Selli2_22310</name>
</gene>
<dbReference type="GO" id="GO:0009252">
    <property type="term" value="P:peptidoglycan biosynthetic process"/>
    <property type="evidence" value="ECO:0007669"/>
    <property type="project" value="UniProtKB-UniRule"/>
</dbReference>
<dbReference type="Pfam" id="PF14804">
    <property type="entry name" value="Jag_N"/>
    <property type="match status" value="1"/>
</dbReference>
<evidence type="ECO:0000256" key="1">
    <source>
        <dbReference type="ARBA" id="ARBA00022490"/>
    </source>
</evidence>
<dbReference type="PANTHER" id="PTHR35800:SF1">
    <property type="entry name" value="RNA-BINDING PROTEIN KHPB"/>
    <property type="match status" value="1"/>
</dbReference>
<evidence type="ECO:0000313" key="9">
    <source>
        <dbReference type="EMBL" id="GLG90804.1"/>
    </source>
</evidence>
<evidence type="ECO:0000259" key="8">
    <source>
        <dbReference type="PROSITE" id="PS51061"/>
    </source>
</evidence>
<sequence length="288" mass="33020">MGEITVSAKTVDDAITEALIQLGVTSDMLEYDVIEKGSSGFLGIGSKQAVIRAWKKKTVEKEDELEELKEEIQEVISEVKGEEKAVKPEMKSEVKEKKPRREKKERKEKREKEAAEVKEVKETKPVQESKKLAKVQDETIAACEKFLTDVLHAMDMEVKISSRIDEEGALEIVMDGKNMGILIGKRGQTLDSLQYLTNRVANKTQDGYVRVKLDTEDYRRRRKETLENLAKNIAYKVKRTKKPVALEPMNPYERRIIHSALQADRYVTTHSEGEEPYRRVVVTLIRNK</sequence>
<dbReference type="PANTHER" id="PTHR35800">
    <property type="entry name" value="PROTEIN JAG"/>
    <property type="match status" value="1"/>
</dbReference>
<dbReference type="PROSITE" id="PS51061">
    <property type="entry name" value="R3H"/>
    <property type="match status" value="1"/>
</dbReference>
<dbReference type="InterPro" id="IPR032782">
    <property type="entry name" value="KhpB_N"/>
</dbReference>
<evidence type="ECO:0000256" key="7">
    <source>
        <dbReference type="SAM" id="MobiDB-lite"/>
    </source>
</evidence>